<keyword evidence="3" id="KW-1185">Reference proteome</keyword>
<dbReference type="InterPro" id="IPR029005">
    <property type="entry name" value="LIM-bd/SEUSS"/>
</dbReference>
<evidence type="ECO:0000313" key="2">
    <source>
        <dbReference type="EMBL" id="KAF7433585.1"/>
    </source>
</evidence>
<feature type="compositionally biased region" description="Polar residues" evidence="1">
    <location>
        <begin position="926"/>
        <end position="936"/>
    </location>
</feature>
<organism evidence="2 3">
    <name type="scientific">Pleurotus ostreatus</name>
    <name type="common">Oyster mushroom</name>
    <name type="synonym">White-rot fungus</name>
    <dbReference type="NCBI Taxonomy" id="5322"/>
    <lineage>
        <taxon>Eukaryota</taxon>
        <taxon>Fungi</taxon>
        <taxon>Dikarya</taxon>
        <taxon>Basidiomycota</taxon>
        <taxon>Agaricomycotina</taxon>
        <taxon>Agaricomycetes</taxon>
        <taxon>Agaricomycetidae</taxon>
        <taxon>Agaricales</taxon>
        <taxon>Pleurotineae</taxon>
        <taxon>Pleurotaceae</taxon>
        <taxon>Pleurotus</taxon>
    </lineage>
</organism>
<evidence type="ECO:0000313" key="3">
    <source>
        <dbReference type="Proteomes" id="UP000623687"/>
    </source>
</evidence>
<feature type="region of interest" description="Disordered" evidence="1">
    <location>
        <begin position="800"/>
        <end position="953"/>
    </location>
</feature>
<feature type="region of interest" description="Disordered" evidence="1">
    <location>
        <begin position="709"/>
        <end position="736"/>
    </location>
</feature>
<feature type="compositionally biased region" description="Polar residues" evidence="1">
    <location>
        <begin position="253"/>
        <end position="264"/>
    </location>
</feature>
<name>A0A8H7DVL9_PLEOS</name>
<dbReference type="GeneID" id="59375364"/>
<feature type="compositionally biased region" description="Pro residues" evidence="1">
    <location>
        <begin position="491"/>
        <end position="501"/>
    </location>
</feature>
<feature type="compositionally biased region" description="Basic residues" evidence="1">
    <location>
        <begin position="943"/>
        <end position="953"/>
    </location>
</feature>
<dbReference type="PANTHER" id="PTHR10378">
    <property type="entry name" value="LIM DOMAIN-BINDING PROTEIN"/>
    <property type="match status" value="1"/>
</dbReference>
<feature type="compositionally biased region" description="Polar residues" evidence="1">
    <location>
        <begin position="424"/>
        <end position="443"/>
    </location>
</feature>
<comment type="caution">
    <text evidence="2">The sequence shown here is derived from an EMBL/GenBank/DDBJ whole genome shotgun (WGS) entry which is preliminary data.</text>
</comment>
<feature type="compositionally biased region" description="Low complexity" evidence="1">
    <location>
        <begin position="409"/>
        <end position="418"/>
    </location>
</feature>
<proteinExistence type="predicted"/>
<dbReference type="EMBL" id="JACETU010000003">
    <property type="protein sequence ID" value="KAF7433585.1"/>
    <property type="molecule type" value="Genomic_DNA"/>
</dbReference>
<feature type="region of interest" description="Disordered" evidence="1">
    <location>
        <begin position="658"/>
        <end position="677"/>
    </location>
</feature>
<feature type="region of interest" description="Disordered" evidence="1">
    <location>
        <begin position="343"/>
        <end position="510"/>
    </location>
</feature>
<feature type="compositionally biased region" description="Low complexity" evidence="1">
    <location>
        <begin position="881"/>
        <end position="891"/>
    </location>
</feature>
<feature type="compositionally biased region" description="Pro residues" evidence="1">
    <location>
        <begin position="819"/>
        <end position="829"/>
    </location>
</feature>
<feature type="compositionally biased region" description="Gly residues" evidence="1">
    <location>
        <begin position="307"/>
        <end position="320"/>
    </location>
</feature>
<reference evidence="2" key="1">
    <citation type="submission" date="2019-07" db="EMBL/GenBank/DDBJ databases">
        <authorList>
            <person name="Palmer J.M."/>
        </authorList>
    </citation>
    <scope>NUCLEOTIDE SEQUENCE</scope>
    <source>
        <strain evidence="2">PC9</strain>
    </source>
</reference>
<evidence type="ECO:0000256" key="1">
    <source>
        <dbReference type="SAM" id="MobiDB-lite"/>
    </source>
</evidence>
<accession>A0A8H7DVL9</accession>
<feature type="compositionally biased region" description="Polar residues" evidence="1">
    <location>
        <begin position="452"/>
        <end position="479"/>
    </location>
</feature>
<dbReference type="AlphaFoldDB" id="A0A8H7DVL9"/>
<dbReference type="Pfam" id="PF01803">
    <property type="entry name" value="LIM_bind"/>
    <property type="match status" value="1"/>
</dbReference>
<protein>
    <submittedName>
        <fullName evidence="2">Uncharacterized protein</fullName>
    </submittedName>
</protein>
<dbReference type="VEuPathDB" id="FungiDB:PC9H_005546"/>
<dbReference type="RefSeq" id="XP_036633612.1">
    <property type="nucleotide sequence ID" value="XM_036775110.1"/>
</dbReference>
<feature type="region of interest" description="Disordered" evidence="1">
    <location>
        <begin position="203"/>
        <end position="330"/>
    </location>
</feature>
<feature type="compositionally biased region" description="Polar residues" evidence="1">
    <location>
        <begin position="215"/>
        <end position="245"/>
    </location>
</feature>
<feature type="compositionally biased region" description="Polar residues" evidence="1">
    <location>
        <begin position="843"/>
        <end position="874"/>
    </location>
</feature>
<gene>
    <name evidence="2" type="ORF">PC9H_005546</name>
</gene>
<feature type="compositionally biased region" description="Polar residues" evidence="1">
    <location>
        <begin position="892"/>
        <end position="917"/>
    </location>
</feature>
<feature type="compositionally biased region" description="Low complexity" evidence="1">
    <location>
        <begin position="360"/>
        <end position="391"/>
    </location>
</feature>
<dbReference type="Proteomes" id="UP000623687">
    <property type="component" value="Unassembled WGS sequence"/>
</dbReference>
<dbReference type="OrthoDB" id="774557at2759"/>
<sequence length="953" mass="102118">MNANIAQNPLLRPALPPAQRSTIPQTMGMLANGSMTDPNTIYQVQMNQVMNQAGGNLQHRPQQMPVRGGPPNMQNMGNVGVGMNQHMLAQGMPFGHSQQQPIRRVPSNQPAPHFNQQMAMPMNPGNPNLPNMAFRPHPGQHMNPQMPRNVGGMQTMTPEMQMSMRQAGGPPTNQGPGMGGGMGMAGLPANMGGMPNNRPPQLMGGQPIGPHLPNGMNNSFNPVQPPQMTSSPRPGSSHMQNQPSISRARMTPEQHQQNLFQNGQPFPGGARIPPSNGQFPFVPSTVSPNQGVGDVSHQLGPPFNPAGGSGAPGNGPGGPGRMQPGRADSAGFHVTPAQQFEQMSNGENFPSGSFPPQRPPSQHHTPHTQHNTPQMRTSSPHPHSSPQQHPQQRIHTPSNSHMHPPPQRPQSQGRPPSQAGHRTPNPNHSTSNPMTPQGMQSNPMMPPGGRISRQQQHSSTTQIPQGAGPTQTLVQQAMPPNQPLVAVQQGPPRPPMPPGQPPNGSENNQMMRTQQPIPSVIQPPVGSGQGLIRLLQFSGILSANDNFQKKLQLSWWKELIKDYFAPKAIMKFTLWKDNSRQEAKPFEIGTAILPRFFLVTAQSGVKSMSLSLDGARERLYTTGHSIIECVTAVWTYKYTNGYTVTLRGPLTVHVIISAPTPPSTGSPGPNGGGGASPPSALLRFEDFQFDALYHDKYIAVEHIEGIENTMNGPMPEVGPPVQNGQNQNTDRSDEQRVPVERGSVPLGPVNAFGIPQATMRCLELAESVGQMADLISFTNETGLGPMDALKQFAQNLRDKGLSVPPQMHTTPFVNGGPHPQHPSYPPPPQFNQMVTNVGPPQGAVSTHYPNVIPSSNPLPGSINSPQASTSGGNSPQKQHKTIPQQQQGQQPMNGASSSSATTPGVSTTGGNTPSMANATLKRKQGSETASPTTSHADQPPLKRQGRKRKATQS</sequence>